<dbReference type="EC" id="2.4.1.129" evidence="10"/>
<dbReference type="PROSITE" id="PS50006">
    <property type="entry name" value="FHA_DOMAIN"/>
    <property type="match status" value="1"/>
</dbReference>
<dbReference type="CDD" id="cd00060">
    <property type="entry name" value="FHA"/>
    <property type="match status" value="1"/>
</dbReference>
<dbReference type="GO" id="GO:0009252">
    <property type="term" value="P:peptidoglycan biosynthetic process"/>
    <property type="evidence" value="ECO:0007669"/>
    <property type="project" value="TreeGrafter"/>
</dbReference>
<dbReference type="GO" id="GO:0008955">
    <property type="term" value="F:peptidoglycan glycosyltransferase activity"/>
    <property type="evidence" value="ECO:0007669"/>
    <property type="project" value="UniProtKB-EC"/>
</dbReference>
<dbReference type="GO" id="GO:0008658">
    <property type="term" value="F:penicillin binding"/>
    <property type="evidence" value="ECO:0007669"/>
    <property type="project" value="InterPro"/>
</dbReference>
<feature type="domain" description="FHA" evidence="9">
    <location>
        <begin position="63"/>
        <end position="116"/>
    </location>
</feature>
<evidence type="ECO:0000256" key="4">
    <source>
        <dbReference type="ARBA" id="ARBA00022679"/>
    </source>
</evidence>
<dbReference type="Gene3D" id="1.10.3810.10">
    <property type="entry name" value="Biosynthetic peptidoglycan transglycosylase-like"/>
    <property type="match status" value="1"/>
</dbReference>
<dbReference type="InterPro" id="IPR000253">
    <property type="entry name" value="FHA_dom"/>
</dbReference>
<keyword evidence="3 10" id="KW-0328">Glycosyltransferase</keyword>
<organism evidence="10">
    <name type="scientific">uncultured Synechococcales cyanobacterium</name>
    <dbReference type="NCBI Taxonomy" id="1936017"/>
    <lineage>
        <taxon>Bacteria</taxon>
        <taxon>Bacillati</taxon>
        <taxon>Cyanobacteriota</taxon>
        <taxon>Cyanophyceae</taxon>
        <taxon>Synechococcales</taxon>
        <taxon>environmental samples</taxon>
    </lineage>
</organism>
<dbReference type="InterPro" id="IPR001264">
    <property type="entry name" value="Glyco_trans_51"/>
</dbReference>
<evidence type="ECO:0000256" key="5">
    <source>
        <dbReference type="ARBA" id="ARBA00022801"/>
    </source>
</evidence>
<dbReference type="GO" id="GO:0006508">
    <property type="term" value="P:proteolysis"/>
    <property type="evidence" value="ECO:0007669"/>
    <property type="project" value="UniProtKB-KW"/>
</dbReference>
<accession>A0A6J4VY60</accession>
<comment type="catalytic activity">
    <reaction evidence="7">
        <text>Preferential cleavage: (Ac)2-L-Lys-D-Ala-|-D-Ala. Also transpeptidation of peptidyl-alanyl moieties that are N-acyl substituents of D-alanine.</text>
        <dbReference type="EC" id="3.4.16.4"/>
    </reaction>
</comment>
<dbReference type="Pfam" id="PF00912">
    <property type="entry name" value="Transgly"/>
    <property type="match status" value="1"/>
</dbReference>
<dbReference type="InterPro" id="IPR012338">
    <property type="entry name" value="Beta-lactam/transpept-like"/>
</dbReference>
<dbReference type="Gene3D" id="2.60.200.20">
    <property type="match status" value="1"/>
</dbReference>
<dbReference type="GO" id="GO:0030288">
    <property type="term" value="C:outer membrane-bounded periplasmic space"/>
    <property type="evidence" value="ECO:0007669"/>
    <property type="project" value="TreeGrafter"/>
</dbReference>
<dbReference type="InterPro" id="IPR050396">
    <property type="entry name" value="Glycosyltr_51/Transpeptidase"/>
</dbReference>
<keyword evidence="6" id="KW-0511">Multifunctional enzyme</keyword>
<dbReference type="SUPFAM" id="SSF49879">
    <property type="entry name" value="SMAD/FHA domain"/>
    <property type="match status" value="1"/>
</dbReference>
<dbReference type="AlphaFoldDB" id="A0A6J4VY60"/>
<dbReference type="SUPFAM" id="SSF53955">
    <property type="entry name" value="Lysozyme-like"/>
    <property type="match status" value="1"/>
</dbReference>
<dbReference type="SUPFAM" id="SSF56601">
    <property type="entry name" value="beta-lactamase/transpeptidase-like"/>
    <property type="match status" value="1"/>
</dbReference>
<dbReference type="InterPro" id="IPR023346">
    <property type="entry name" value="Lysozyme-like_dom_sf"/>
</dbReference>
<dbReference type="InterPro" id="IPR008984">
    <property type="entry name" value="SMAD_FHA_dom_sf"/>
</dbReference>
<dbReference type="PANTHER" id="PTHR32282:SF31">
    <property type="entry name" value="PEPTIDOGLYCAN GLYCOSYLTRANSFERASE"/>
    <property type="match status" value="1"/>
</dbReference>
<dbReference type="Pfam" id="PF00498">
    <property type="entry name" value="FHA"/>
    <property type="match status" value="1"/>
</dbReference>
<dbReference type="SMART" id="SM00240">
    <property type="entry name" value="FHA"/>
    <property type="match status" value="1"/>
</dbReference>
<evidence type="ECO:0000259" key="9">
    <source>
        <dbReference type="PROSITE" id="PS50006"/>
    </source>
</evidence>
<name>A0A6J4VY60_9CYAN</name>
<evidence type="ECO:0000256" key="7">
    <source>
        <dbReference type="ARBA" id="ARBA00034000"/>
    </source>
</evidence>
<evidence type="ECO:0000256" key="8">
    <source>
        <dbReference type="ARBA" id="ARBA00049902"/>
    </source>
</evidence>
<dbReference type="EMBL" id="CADCWO010000246">
    <property type="protein sequence ID" value="CAA9589546.1"/>
    <property type="molecule type" value="Genomic_DNA"/>
</dbReference>
<keyword evidence="5 10" id="KW-0378">Hydrolase</keyword>
<protein>
    <submittedName>
        <fullName evidence="10">Multimodular transpeptidase-transglycosylase</fullName>
        <ecNumber evidence="10">2.4.1.129</ecNumber>
        <ecNumber evidence="10">3.4.-.-</ecNumber>
    </submittedName>
</protein>
<gene>
    <name evidence="10" type="ORF">AVDCRST_MAG81-4979</name>
</gene>
<keyword evidence="1" id="KW-0121">Carboxypeptidase</keyword>
<sequence length="748" mass="81713">MTPPPSPQSRTLLGNLTQAVQTIQAKVDFSKLALKPDARVPELWVQDAGAEKAQVYPLLGDRYLIGRSSKSCDIVIRNPIVSQIHASLERDRRHKTPFVIKDENSTNGVFRGKQRVKGRTLHHKDVLTFGPPELEAAVRVQYVDPPPWYIQAARYTLYGAGSLTALLLLWIGVEWQRFSVRPLPASTQGPVVVVARDGETPLRRRRDEVHREIKRLSEFSPYIAKAVLASEDSRYYWHLGVDPLGILRASVVNILGGGIREGGSTLTQQLARNLLRDYVGREDSAGRKFREAVVALKLETVYSKDFLLRTYLNRVYLGSGTAGFEDAAQFYFAKSATELSLSEAATLVGILPAPNSFNPIQDYNTAIEYRDRVINRMAAQGMISNDEATRARRSRIEVSPAALEELQSTKAPYFYTYVLEELETLLGKQLAAEGNFIVETGLDLGMQAKAETAVANAVNTEGGSYNFSQGALVSLDFTSGQIHALVGGVDYNRSQFNRATQAERQPGSTFKIFTYTTAIAQGLSPGNVFSCAPVEWQNQAFAGCRSGAGSMDMYTGVALSENAIALRVAREMGLGNVIGMARRMGIESDLAPVPGLVLGQSETTLLEMAGAFAVVANRGMRTPPRAISRILDAGDCENPKDFQSCRVIYERQKEASAQVLDADVADTMTTLFRGVVQSGTGRSAGIGLDEAGKTGTTNDNRDLWFIGYVPSKNLLTGIWLGNDDNTPTSGSSGLAAQLWGNYMKQVVQ</sequence>
<evidence type="ECO:0000313" key="10">
    <source>
        <dbReference type="EMBL" id="CAA9589546.1"/>
    </source>
</evidence>
<evidence type="ECO:0000256" key="6">
    <source>
        <dbReference type="ARBA" id="ARBA00023268"/>
    </source>
</evidence>
<evidence type="ECO:0000256" key="1">
    <source>
        <dbReference type="ARBA" id="ARBA00022645"/>
    </source>
</evidence>
<dbReference type="PANTHER" id="PTHR32282">
    <property type="entry name" value="BINDING PROTEIN TRANSPEPTIDASE, PUTATIVE-RELATED"/>
    <property type="match status" value="1"/>
</dbReference>
<evidence type="ECO:0000256" key="3">
    <source>
        <dbReference type="ARBA" id="ARBA00022676"/>
    </source>
</evidence>
<evidence type="ECO:0000256" key="2">
    <source>
        <dbReference type="ARBA" id="ARBA00022670"/>
    </source>
</evidence>
<reference evidence="10" key="1">
    <citation type="submission" date="2020-02" db="EMBL/GenBank/DDBJ databases">
        <authorList>
            <person name="Meier V. D."/>
        </authorList>
    </citation>
    <scope>NUCLEOTIDE SEQUENCE</scope>
    <source>
        <strain evidence="10">AVDCRST_MAG81</strain>
    </source>
</reference>
<dbReference type="Pfam" id="PF00905">
    <property type="entry name" value="Transpeptidase"/>
    <property type="match status" value="1"/>
</dbReference>
<dbReference type="InterPro" id="IPR036950">
    <property type="entry name" value="PBP_transglycosylase"/>
</dbReference>
<dbReference type="InterPro" id="IPR001460">
    <property type="entry name" value="PCN-bd_Tpept"/>
</dbReference>
<dbReference type="Gene3D" id="3.40.710.10">
    <property type="entry name" value="DD-peptidase/beta-lactamase superfamily"/>
    <property type="match status" value="1"/>
</dbReference>
<proteinExistence type="predicted"/>
<keyword evidence="4 10" id="KW-0808">Transferase</keyword>
<comment type="catalytic activity">
    <reaction evidence="8">
        <text>[GlcNAc-(1-&gt;4)-Mur2Ac(oyl-L-Ala-gamma-D-Glu-L-Lys-D-Ala-D-Ala)](n)-di-trans,octa-cis-undecaprenyl diphosphate + beta-D-GlcNAc-(1-&gt;4)-Mur2Ac(oyl-L-Ala-gamma-D-Glu-L-Lys-D-Ala-D-Ala)-di-trans,octa-cis-undecaprenyl diphosphate = [GlcNAc-(1-&gt;4)-Mur2Ac(oyl-L-Ala-gamma-D-Glu-L-Lys-D-Ala-D-Ala)](n+1)-di-trans,octa-cis-undecaprenyl diphosphate + di-trans,octa-cis-undecaprenyl diphosphate + H(+)</text>
        <dbReference type="Rhea" id="RHEA:23708"/>
        <dbReference type="Rhea" id="RHEA-COMP:9602"/>
        <dbReference type="Rhea" id="RHEA-COMP:9603"/>
        <dbReference type="ChEBI" id="CHEBI:15378"/>
        <dbReference type="ChEBI" id="CHEBI:58405"/>
        <dbReference type="ChEBI" id="CHEBI:60033"/>
        <dbReference type="ChEBI" id="CHEBI:78435"/>
        <dbReference type="EC" id="2.4.99.28"/>
    </reaction>
</comment>
<keyword evidence="2" id="KW-0645">Protease</keyword>
<dbReference type="EC" id="3.4.-.-" evidence="10"/>
<dbReference type="GO" id="GO:0009002">
    <property type="term" value="F:serine-type D-Ala-D-Ala carboxypeptidase activity"/>
    <property type="evidence" value="ECO:0007669"/>
    <property type="project" value="UniProtKB-EC"/>
</dbReference>